<dbReference type="AlphaFoldDB" id="A0AAV4UI64"/>
<evidence type="ECO:0000313" key="1">
    <source>
        <dbReference type="EMBL" id="GIY57459.1"/>
    </source>
</evidence>
<dbReference type="EMBL" id="BPLR01012908">
    <property type="protein sequence ID" value="GIY57459.1"/>
    <property type="molecule type" value="Genomic_DNA"/>
</dbReference>
<sequence>MSDHFPFQPEIPLRFASGPGKWKAIRPPLCRYPVPESFPNFIFPGAIRNRLSASHRTPENLLIFCPPPKGRSYNSIPFISFRITFRFKPEIPSASHQDRTNRKQFAFHYDAIRFPNRFPTLSSPVQSGTGFSHHTGPRKICSYFAYFETDTVIIRFRLFDLDESTKYPFEHTELFPMVIFSKSGSLSVPTSFPSASHQDRTNGKQFAFHYDAIRFPKHFPTLSSPVQSGTGFPTHTGPRKTC</sequence>
<proteinExistence type="predicted"/>
<gene>
    <name evidence="1" type="ORF">CEXT_221231</name>
</gene>
<keyword evidence="2" id="KW-1185">Reference proteome</keyword>
<protein>
    <submittedName>
        <fullName evidence="1">Uncharacterized protein</fullName>
    </submittedName>
</protein>
<dbReference type="Proteomes" id="UP001054945">
    <property type="component" value="Unassembled WGS sequence"/>
</dbReference>
<comment type="caution">
    <text evidence="1">The sequence shown here is derived from an EMBL/GenBank/DDBJ whole genome shotgun (WGS) entry which is preliminary data.</text>
</comment>
<evidence type="ECO:0000313" key="2">
    <source>
        <dbReference type="Proteomes" id="UP001054945"/>
    </source>
</evidence>
<name>A0AAV4UI64_CAEEX</name>
<reference evidence="1 2" key="1">
    <citation type="submission" date="2021-06" db="EMBL/GenBank/DDBJ databases">
        <title>Caerostris extrusa draft genome.</title>
        <authorList>
            <person name="Kono N."/>
            <person name="Arakawa K."/>
        </authorList>
    </citation>
    <scope>NUCLEOTIDE SEQUENCE [LARGE SCALE GENOMIC DNA]</scope>
</reference>
<organism evidence="1 2">
    <name type="scientific">Caerostris extrusa</name>
    <name type="common">Bark spider</name>
    <name type="synonym">Caerostris bankana</name>
    <dbReference type="NCBI Taxonomy" id="172846"/>
    <lineage>
        <taxon>Eukaryota</taxon>
        <taxon>Metazoa</taxon>
        <taxon>Ecdysozoa</taxon>
        <taxon>Arthropoda</taxon>
        <taxon>Chelicerata</taxon>
        <taxon>Arachnida</taxon>
        <taxon>Araneae</taxon>
        <taxon>Araneomorphae</taxon>
        <taxon>Entelegynae</taxon>
        <taxon>Araneoidea</taxon>
        <taxon>Araneidae</taxon>
        <taxon>Caerostris</taxon>
    </lineage>
</organism>
<accession>A0AAV4UI64</accession>